<feature type="compositionally biased region" description="Basic and acidic residues" evidence="13">
    <location>
        <begin position="216"/>
        <end position="243"/>
    </location>
</feature>
<evidence type="ECO:0000313" key="15">
    <source>
        <dbReference type="EMBL" id="KAF6001819.1"/>
    </source>
</evidence>
<feature type="domain" description="Phosphoadenosine phosphosulphate reductase" evidence="14">
    <location>
        <begin position="54"/>
        <end position="216"/>
    </location>
</feature>
<organism evidence="15 16">
    <name type="scientific">Cyanidiococcus yangmingshanensis</name>
    <dbReference type="NCBI Taxonomy" id="2690220"/>
    <lineage>
        <taxon>Eukaryota</taxon>
        <taxon>Rhodophyta</taxon>
        <taxon>Bangiophyceae</taxon>
        <taxon>Cyanidiales</taxon>
        <taxon>Cyanidiaceae</taxon>
        <taxon>Cyanidiococcus</taxon>
    </lineage>
</organism>
<evidence type="ECO:0000256" key="5">
    <source>
        <dbReference type="ARBA" id="ARBA00022679"/>
    </source>
</evidence>
<proteinExistence type="predicted"/>
<keyword evidence="3" id="KW-0285">Flavoprotein</keyword>
<dbReference type="Gene3D" id="3.40.50.620">
    <property type="entry name" value="HUPs"/>
    <property type="match status" value="1"/>
</dbReference>
<keyword evidence="16" id="KW-1185">Reference proteome</keyword>
<accession>A0A7J7IGK8</accession>
<evidence type="ECO:0000256" key="7">
    <source>
        <dbReference type="ARBA" id="ARBA00022741"/>
    </source>
</evidence>
<dbReference type="GO" id="GO:0006747">
    <property type="term" value="P:FAD biosynthetic process"/>
    <property type="evidence" value="ECO:0007669"/>
    <property type="project" value="TreeGrafter"/>
</dbReference>
<dbReference type="InterPro" id="IPR014729">
    <property type="entry name" value="Rossmann-like_a/b/a_fold"/>
</dbReference>
<name>A0A7J7IGK8_9RHOD</name>
<evidence type="ECO:0000256" key="8">
    <source>
        <dbReference type="ARBA" id="ARBA00022827"/>
    </source>
</evidence>
<evidence type="ECO:0000256" key="4">
    <source>
        <dbReference type="ARBA" id="ARBA00022643"/>
    </source>
</evidence>
<evidence type="ECO:0000256" key="2">
    <source>
        <dbReference type="ARBA" id="ARBA00012393"/>
    </source>
</evidence>
<dbReference type="Proteomes" id="UP000530660">
    <property type="component" value="Unassembled WGS sequence"/>
</dbReference>
<dbReference type="Pfam" id="PF01507">
    <property type="entry name" value="PAPS_reduct"/>
    <property type="match status" value="1"/>
</dbReference>
<dbReference type="PANTHER" id="PTHR23293:SF9">
    <property type="entry name" value="FAD SYNTHASE"/>
    <property type="match status" value="1"/>
</dbReference>
<dbReference type="AlphaFoldDB" id="A0A7J7IGK8"/>
<dbReference type="GO" id="GO:0005524">
    <property type="term" value="F:ATP binding"/>
    <property type="evidence" value="ECO:0007669"/>
    <property type="project" value="UniProtKB-KW"/>
</dbReference>
<comment type="catalytic activity">
    <reaction evidence="12">
        <text>FMN + ATP + H(+) = FAD + diphosphate</text>
        <dbReference type="Rhea" id="RHEA:17237"/>
        <dbReference type="ChEBI" id="CHEBI:15378"/>
        <dbReference type="ChEBI" id="CHEBI:30616"/>
        <dbReference type="ChEBI" id="CHEBI:33019"/>
        <dbReference type="ChEBI" id="CHEBI:57692"/>
        <dbReference type="ChEBI" id="CHEBI:58210"/>
        <dbReference type="EC" id="2.7.7.2"/>
    </reaction>
</comment>
<dbReference type="OrthoDB" id="270728at2759"/>
<evidence type="ECO:0000256" key="10">
    <source>
        <dbReference type="ARBA" id="ARBA00031145"/>
    </source>
</evidence>
<evidence type="ECO:0000256" key="12">
    <source>
        <dbReference type="ARBA" id="ARBA00049494"/>
    </source>
</evidence>
<dbReference type="CDD" id="cd23948">
    <property type="entry name" value="FAD_synthase"/>
    <property type="match status" value="1"/>
</dbReference>
<dbReference type="EMBL" id="VWRR01000013">
    <property type="protein sequence ID" value="KAF6001819.1"/>
    <property type="molecule type" value="Genomic_DNA"/>
</dbReference>
<keyword evidence="9" id="KW-0067">ATP-binding</keyword>
<keyword evidence="4" id="KW-0288">FMN</keyword>
<sequence>MPSIDGRVGQARNKTTFWQCLERTEELAPDLAPVVKSSLQLLQGVARTFRPEEIALSFNGGKDATVVFHLTRAVFEAAYAAREPKPRIQAVFFEEPDPRDQFPEVLEFISEWSRRYADELELVRVPGGIFHGLRTYLTQTRPRVRCFLLGTRWTDPDGPGQEHLSPSSPQWPAFLRVNPLLHWSYRAVWRFLRVFGLEYCSLYDAGYTSIGRVSDTERNPQLRREDTQFDDFTHLERDEDERRGRKRRQPASLVASLKRNFDEGQESPGAERYPNWIGLLLVGTDPSRWFDGIIRGNAVSMFLRALDAYPSKPQLIQVVPNWLDGLTVSIEYTVCVGATAEQHATFPVWVLAYDGSGCDTGLLITLVRVLGSICAETLADSDHSAQEGTPKRALSSQASASKLGVIVLPLGLQSSAPASVAETLHQAMEYLAASGTRETDKSPFLADRKQVRISTKQAGMTTQTTRSEALNTATLFDALVCMNLHHHGDVMVTVTKDAYGRFLEVLEHLGWPQARI</sequence>
<keyword evidence="8" id="KW-0274">FAD</keyword>
<evidence type="ECO:0000313" key="16">
    <source>
        <dbReference type="Proteomes" id="UP000530660"/>
    </source>
</evidence>
<gene>
    <name evidence="15" type="primary">FAD1</name>
    <name evidence="15" type="ORF">F1559_003843</name>
</gene>
<keyword evidence="5 15" id="KW-0808">Transferase</keyword>
<dbReference type="GO" id="GO:0003919">
    <property type="term" value="F:FMN adenylyltransferase activity"/>
    <property type="evidence" value="ECO:0007669"/>
    <property type="project" value="UniProtKB-EC"/>
</dbReference>
<evidence type="ECO:0000256" key="11">
    <source>
        <dbReference type="ARBA" id="ARBA00031871"/>
    </source>
</evidence>
<dbReference type="InterPro" id="IPR002500">
    <property type="entry name" value="PAPS_reduct_dom"/>
</dbReference>
<comment type="pathway">
    <text evidence="1">Cofactor biosynthesis; FAD biosynthesis; FAD from FMN: step 1/1.</text>
</comment>
<evidence type="ECO:0000256" key="13">
    <source>
        <dbReference type="SAM" id="MobiDB-lite"/>
    </source>
</evidence>
<evidence type="ECO:0000256" key="3">
    <source>
        <dbReference type="ARBA" id="ARBA00022630"/>
    </source>
</evidence>
<reference evidence="15 16" key="1">
    <citation type="journal article" date="2020" name="J. Phycol.">
        <title>Comparative genome analysis reveals Cyanidiococcus gen. nov., a new extremophilic red algal genus sister to Cyanidioschyzon (Cyanidioschyzonaceae, Rhodophyta).</title>
        <authorList>
            <person name="Liu S.-L."/>
            <person name="Chiang Y.-R."/>
            <person name="Yoon H.S."/>
            <person name="Fu H.-Y."/>
        </authorList>
    </citation>
    <scope>NUCLEOTIDE SEQUENCE [LARGE SCALE GENOMIC DNA]</scope>
    <source>
        <strain evidence="15 16">THAL066</strain>
    </source>
</reference>
<evidence type="ECO:0000256" key="1">
    <source>
        <dbReference type="ARBA" id="ARBA00004726"/>
    </source>
</evidence>
<dbReference type="PANTHER" id="PTHR23293">
    <property type="entry name" value="FAD SYNTHETASE-RELATED FMN ADENYLYLTRANSFERASE"/>
    <property type="match status" value="1"/>
</dbReference>
<evidence type="ECO:0000259" key="14">
    <source>
        <dbReference type="Pfam" id="PF01507"/>
    </source>
</evidence>
<keyword evidence="7" id="KW-0547">Nucleotide-binding</keyword>
<evidence type="ECO:0000256" key="6">
    <source>
        <dbReference type="ARBA" id="ARBA00022695"/>
    </source>
</evidence>
<comment type="caution">
    <text evidence="15">The sequence shown here is derived from an EMBL/GenBank/DDBJ whole genome shotgun (WGS) entry which is preliminary data.</text>
</comment>
<evidence type="ECO:0000256" key="9">
    <source>
        <dbReference type="ARBA" id="ARBA00022840"/>
    </source>
</evidence>
<dbReference type="EC" id="2.7.7.2" evidence="2"/>
<protein>
    <recommendedName>
        <fullName evidence="2">FAD synthase</fullName>
        <ecNumber evidence="2">2.7.7.2</ecNumber>
    </recommendedName>
    <alternativeName>
        <fullName evidence="10">FAD pyrophosphorylase</fullName>
    </alternativeName>
    <alternativeName>
        <fullName evidence="11">FMN adenylyltransferase</fullName>
    </alternativeName>
</protein>
<feature type="region of interest" description="Disordered" evidence="13">
    <location>
        <begin position="216"/>
        <end position="251"/>
    </location>
</feature>
<keyword evidence="6" id="KW-0548">Nucleotidyltransferase</keyword>
<dbReference type="SUPFAM" id="SSF52402">
    <property type="entry name" value="Adenine nucleotide alpha hydrolases-like"/>
    <property type="match status" value="1"/>
</dbReference>